<feature type="domain" description="POTRA" evidence="10">
    <location>
        <begin position="459"/>
        <end position="530"/>
    </location>
</feature>
<evidence type="ECO:0000256" key="4">
    <source>
        <dbReference type="ARBA" id="ARBA00022729"/>
    </source>
</evidence>
<feature type="domain" description="Bacterial surface antigen (D15)" evidence="9">
    <location>
        <begin position="558"/>
        <end position="853"/>
    </location>
</feature>
<evidence type="ECO:0000313" key="12">
    <source>
        <dbReference type="Proteomes" id="UP000254209"/>
    </source>
</evidence>
<dbReference type="InterPro" id="IPR000184">
    <property type="entry name" value="Bac_surfAg_D15"/>
</dbReference>
<dbReference type="AlphaFoldDB" id="A0A376BKM3"/>
<dbReference type="PANTHER" id="PTHR12815">
    <property type="entry name" value="SORTING AND ASSEMBLY MACHINERY SAMM50 PROTEIN FAMILY MEMBER"/>
    <property type="match status" value="1"/>
</dbReference>
<keyword evidence="3" id="KW-0812">Transmembrane</keyword>
<keyword evidence="2" id="KW-1134">Transmembrane beta strand</keyword>
<dbReference type="STRING" id="1120980.GCA_000745955_01910"/>
<dbReference type="InterPro" id="IPR010827">
    <property type="entry name" value="BamA/TamA_POTRA"/>
</dbReference>
<feature type="compositionally biased region" description="Polar residues" evidence="7">
    <location>
        <begin position="211"/>
        <end position="241"/>
    </location>
</feature>
<evidence type="ECO:0000256" key="3">
    <source>
        <dbReference type="ARBA" id="ARBA00022692"/>
    </source>
</evidence>
<protein>
    <submittedName>
        <fullName evidence="11">Outer membrane protein/protective antigen OMA87</fullName>
    </submittedName>
</protein>
<evidence type="ECO:0000256" key="6">
    <source>
        <dbReference type="ARBA" id="ARBA00023237"/>
    </source>
</evidence>
<evidence type="ECO:0000256" key="8">
    <source>
        <dbReference type="SAM" id="SignalP"/>
    </source>
</evidence>
<dbReference type="InterPro" id="IPR039910">
    <property type="entry name" value="D15-like"/>
</dbReference>
<feature type="signal peptide" evidence="8">
    <location>
        <begin position="1"/>
        <end position="23"/>
    </location>
</feature>
<keyword evidence="4 8" id="KW-0732">Signal</keyword>
<dbReference type="Gene3D" id="2.40.160.50">
    <property type="entry name" value="membrane protein fhac: a member of the omp85/tpsb transporter family"/>
    <property type="match status" value="1"/>
</dbReference>
<dbReference type="Proteomes" id="UP000254209">
    <property type="component" value="Unassembled WGS sequence"/>
</dbReference>
<keyword evidence="6" id="KW-0998">Cell outer membrane</keyword>
<dbReference type="Pfam" id="PF07244">
    <property type="entry name" value="POTRA"/>
    <property type="match status" value="1"/>
</dbReference>
<feature type="compositionally biased region" description="Basic residues" evidence="7">
    <location>
        <begin position="122"/>
        <end position="135"/>
    </location>
</feature>
<feature type="region of interest" description="Disordered" evidence="7">
    <location>
        <begin position="150"/>
        <end position="284"/>
    </location>
</feature>
<dbReference type="PANTHER" id="PTHR12815:SF47">
    <property type="entry name" value="TRANSLOCATION AND ASSEMBLY MODULE SUBUNIT TAMA"/>
    <property type="match status" value="1"/>
</dbReference>
<reference evidence="11 12" key="1">
    <citation type="submission" date="2018-06" db="EMBL/GenBank/DDBJ databases">
        <authorList>
            <consortium name="Pathogen Informatics"/>
            <person name="Doyle S."/>
        </authorList>
    </citation>
    <scope>NUCLEOTIDE SEQUENCE [LARGE SCALE GENOMIC DNA]</scope>
    <source>
        <strain evidence="11 12">NCTC10283</strain>
    </source>
</reference>
<evidence type="ECO:0000313" key="11">
    <source>
        <dbReference type="EMBL" id="SSY70200.1"/>
    </source>
</evidence>
<dbReference type="EMBL" id="UFSO01000002">
    <property type="protein sequence ID" value="SSY70200.1"/>
    <property type="molecule type" value="Genomic_DNA"/>
</dbReference>
<evidence type="ECO:0000259" key="10">
    <source>
        <dbReference type="Pfam" id="PF07244"/>
    </source>
</evidence>
<proteinExistence type="predicted"/>
<feature type="region of interest" description="Disordered" evidence="7">
    <location>
        <begin position="112"/>
        <end position="136"/>
    </location>
</feature>
<comment type="subcellular location">
    <subcellularLocation>
        <location evidence="1">Membrane</location>
    </subcellularLocation>
</comment>
<evidence type="ECO:0000256" key="2">
    <source>
        <dbReference type="ARBA" id="ARBA00022452"/>
    </source>
</evidence>
<evidence type="ECO:0000256" key="5">
    <source>
        <dbReference type="ARBA" id="ARBA00023136"/>
    </source>
</evidence>
<feature type="chain" id="PRO_5016714577" evidence="8">
    <location>
        <begin position="24"/>
        <end position="853"/>
    </location>
</feature>
<organism evidence="11 12">
    <name type="scientific">Alysiella crassa</name>
    <dbReference type="NCBI Taxonomy" id="153491"/>
    <lineage>
        <taxon>Bacteria</taxon>
        <taxon>Pseudomonadati</taxon>
        <taxon>Pseudomonadota</taxon>
        <taxon>Betaproteobacteria</taxon>
        <taxon>Neisseriales</taxon>
        <taxon>Neisseriaceae</taxon>
        <taxon>Alysiella</taxon>
    </lineage>
</organism>
<keyword evidence="5" id="KW-0472">Membrane</keyword>
<dbReference type="Pfam" id="PF01103">
    <property type="entry name" value="Omp85"/>
    <property type="match status" value="1"/>
</dbReference>
<sequence>MKFRLTPLVVAITLAFQPHAAHADTEKQLLKAAGTRVAVEAADYAIDALEQNQAPAAPTTQPPKKKRNWKFWQRKPKNSDQLAEQGAASPVAQAVQELNAAQIQEKLDTMKVQVAPSTTSPSKHKRKKSAASVKKKTFDLTDAELSPEKNVNHVDNFSGSLKNSSAKNTDSNHTDNLSDSLKTDSPTQTVDSNEPYIPPKLRNSKKKTRSAKNTDLNHANNLSGSLKTDSPEQTETSGNPQNNPPKQITEKPKKKKSWQFWKKDREPDSAEDLGELEREQELTPKYPIDVHTDNEEVTTLLKTHLPIISYQKREEMDDEQISYLVEDTPKDVQNLVRTEGYFNAKTQVTPQKNVKGYRVDVALGQRTVIDNVNVAIVGDILQDNQLATYYKQALTGWKLPVGATFRQEDWSASKIATLSAVTRKKYPLARLSQTQATINPNTNKADLTVMVESQQPVLFGEMEISGHQRYPKSVISGLADFKAGDEYDLDKLLDYQQALENDSHYSGASVQADFDAMVNNRVPVKVEVSEVKRQKVEAGLSFDSEYGLGGKLSYDHYNLFNRGYVGSVSVEADKYQTIFGVGMSQPRNAKGQYWTSNLTYNRSTTQNLEKRAISTGIWHVQDKNDTEWRYGLEFLGEDSHVPDTRVELGKSFATMLTAQWKKHHLETRMRPQNGYYADVKLGTTLGKVASSAMMARANARAAYYFTPENKQLGTVVARGNVGYVYTNEDNANGQVPTSLMFRTGGATTVRGYELDSIGLNVPNSKTVLPNRAMAVASFEYQYPIQKKLAGQEFAVAVFHDVGGVARKFQDMEWKHGSGLGVRWFSPVAPFSFDVAYGHQDKKFRWHISLGTRF</sequence>
<gene>
    <name evidence="11" type="ORF">NCTC10283_00276</name>
</gene>
<feature type="compositionally biased region" description="Basic and acidic residues" evidence="7">
    <location>
        <begin position="275"/>
        <end position="284"/>
    </location>
</feature>
<dbReference type="GO" id="GO:0019867">
    <property type="term" value="C:outer membrane"/>
    <property type="evidence" value="ECO:0007669"/>
    <property type="project" value="InterPro"/>
</dbReference>
<dbReference type="Gene3D" id="3.10.20.310">
    <property type="entry name" value="membrane protein fhac"/>
    <property type="match status" value="2"/>
</dbReference>
<accession>A0A376BKM3</accession>
<name>A0A376BKM3_9NEIS</name>
<evidence type="ECO:0000256" key="7">
    <source>
        <dbReference type="SAM" id="MobiDB-lite"/>
    </source>
</evidence>
<evidence type="ECO:0000256" key="1">
    <source>
        <dbReference type="ARBA" id="ARBA00004370"/>
    </source>
</evidence>
<evidence type="ECO:0000259" key="9">
    <source>
        <dbReference type="Pfam" id="PF01103"/>
    </source>
</evidence>
<keyword evidence="12" id="KW-1185">Reference proteome</keyword>
<feature type="compositionally biased region" description="Polar residues" evidence="7">
    <location>
        <begin position="153"/>
        <end position="192"/>
    </location>
</feature>